<proteinExistence type="predicted"/>
<sequence>MFEYIIEIISIVISIKILEKVEKYVKTKKVLETSPVGWLFKFMYWWIILIGMIIVWEILASIFGYSINNTGEFGNIMIWASVNGFSSRCFGKIAFWTLLLFTLLLAWEPMGLSGAIVSMIFFFISRHYDKIITFKISESSKILTRNDTLYNKSDLLTSYLLEAKELSSKAMNDFQNNNIPNAIEKWKKSLECYKKAEKIAKSNKDNDLELSIRDNIKSIIKNILNAKIDLISNKLRG</sequence>
<evidence type="ECO:0000256" key="1">
    <source>
        <dbReference type="SAM" id="Phobius"/>
    </source>
</evidence>
<organism evidence="2 3">
    <name type="scientific">Methanocaldococcus vulcanius (strain ATCC 700851 / DSM 12094 / M7)</name>
    <name type="common">Methanococcus vulcanius</name>
    <dbReference type="NCBI Taxonomy" id="579137"/>
    <lineage>
        <taxon>Archaea</taxon>
        <taxon>Methanobacteriati</taxon>
        <taxon>Methanobacteriota</taxon>
        <taxon>Methanomada group</taxon>
        <taxon>Methanococci</taxon>
        <taxon>Methanococcales</taxon>
        <taxon>Methanocaldococcaceae</taxon>
        <taxon>Methanocaldococcus</taxon>
    </lineage>
</organism>
<reference evidence="2" key="1">
    <citation type="submission" date="2009-10" db="EMBL/GenBank/DDBJ databases">
        <title>Complete sequence of chromosome of Methanocaldococcus vulcanius M7.</title>
        <authorList>
            <consortium name="US DOE Joint Genome Institute"/>
            <person name="Lucas S."/>
            <person name="Copeland A."/>
            <person name="Lapidus A."/>
            <person name="Glavina del Rio T."/>
            <person name="Dalin E."/>
            <person name="Tice H."/>
            <person name="Bruce D."/>
            <person name="Goodwin L."/>
            <person name="Pitluck S."/>
            <person name="Lcollab F.I."/>
            <person name="Brettin T."/>
            <person name="Detter J.C."/>
            <person name="Han C."/>
            <person name="Tapia R."/>
            <person name="Kuske C.R."/>
            <person name="Schmutz J."/>
            <person name="Larimer F."/>
            <person name="Land M."/>
            <person name="Hauser L."/>
            <person name="Kyrpides N."/>
            <person name="Ovchinikova G."/>
            <person name="Sieprawska-Lupa M."/>
            <person name="Whitman W.B."/>
            <person name="Woyke T."/>
        </authorList>
    </citation>
    <scope>NUCLEOTIDE SEQUENCE [LARGE SCALE GENOMIC DNA]</scope>
    <source>
        <strain evidence="2">M7</strain>
    </source>
</reference>
<keyword evidence="1" id="KW-1133">Transmembrane helix</keyword>
<feature type="transmembrane region" description="Helical" evidence="1">
    <location>
        <begin position="43"/>
        <end position="68"/>
    </location>
</feature>
<keyword evidence="1" id="KW-0472">Membrane</keyword>
<dbReference type="RefSeq" id="WP_015733083.1">
    <property type="nucleotide sequence ID" value="NC_013407.1"/>
</dbReference>
<dbReference type="OrthoDB" id="384484at2157"/>
<feature type="transmembrane region" description="Helical" evidence="1">
    <location>
        <begin position="112"/>
        <end position="128"/>
    </location>
</feature>
<dbReference type="EMBL" id="CP001787">
    <property type="protein sequence ID" value="ACX72863.1"/>
    <property type="molecule type" value="Genomic_DNA"/>
</dbReference>
<dbReference type="HOGENOM" id="CLU_1168592_0_0_2"/>
<evidence type="ECO:0000313" key="3">
    <source>
        <dbReference type="Proteomes" id="UP000002063"/>
    </source>
</evidence>
<dbReference type="Proteomes" id="UP000002063">
    <property type="component" value="Chromosome"/>
</dbReference>
<accession>C9RH11</accession>
<dbReference type="STRING" id="579137.Metvu_1005"/>
<evidence type="ECO:0000313" key="2">
    <source>
        <dbReference type="EMBL" id="ACX72863.1"/>
    </source>
</evidence>
<dbReference type="AlphaFoldDB" id="C9RH11"/>
<protein>
    <submittedName>
        <fullName evidence="2">Uncharacterized protein</fullName>
    </submittedName>
</protein>
<keyword evidence="1" id="KW-0812">Transmembrane</keyword>
<keyword evidence="3" id="KW-1185">Reference proteome</keyword>
<dbReference type="GeneID" id="8513342"/>
<name>C9RH11_METVM</name>
<gene>
    <name evidence="2" type="ordered locus">Metvu_1005</name>
</gene>
<dbReference type="KEGG" id="mvu:Metvu_1005"/>